<sequence>MSYQPESPLLRLPVEVRLEIYQHLWTIPWEKKHLVRRCAYKLKATYLKAQLSAICTLGAICRTIHYEAYAEYFHTTQTYLSGYVNPDLEIYLGDNDRKALELIQNSYLLKTQTRHVCLRWVHVDHLKDTLEEQLEEELEVWEIDNLERTNTNLNIVMNCLKTRFQNAITLDIVCDEICFNGITTNYYDDRDSERIRSLRFRNLEKAVVRTCLTDPDGVKWFNEENLAWFQRLKEDVATLGAPRKEGQEERSYRFTNHIGGLDLNWPRFDRI</sequence>
<organism evidence="1 2">
    <name type="scientific">Neurospora tetraspora</name>
    <dbReference type="NCBI Taxonomy" id="94610"/>
    <lineage>
        <taxon>Eukaryota</taxon>
        <taxon>Fungi</taxon>
        <taxon>Dikarya</taxon>
        <taxon>Ascomycota</taxon>
        <taxon>Pezizomycotina</taxon>
        <taxon>Sordariomycetes</taxon>
        <taxon>Sordariomycetidae</taxon>
        <taxon>Sordariales</taxon>
        <taxon>Sordariaceae</taxon>
        <taxon>Neurospora</taxon>
    </lineage>
</organism>
<keyword evidence="2" id="KW-1185">Reference proteome</keyword>
<dbReference type="EMBL" id="JAUEPP010000008">
    <property type="protein sequence ID" value="KAK3338292.1"/>
    <property type="molecule type" value="Genomic_DNA"/>
</dbReference>
<dbReference type="AlphaFoldDB" id="A0AAE0J835"/>
<dbReference type="RefSeq" id="XP_062677743.1">
    <property type="nucleotide sequence ID" value="XM_062829913.1"/>
</dbReference>
<proteinExistence type="predicted"/>
<protein>
    <recommendedName>
        <fullName evidence="3">F-box domain-containing protein</fullName>
    </recommendedName>
</protein>
<evidence type="ECO:0000313" key="1">
    <source>
        <dbReference type="EMBL" id="KAK3338292.1"/>
    </source>
</evidence>
<dbReference type="Proteomes" id="UP001278500">
    <property type="component" value="Unassembled WGS sequence"/>
</dbReference>
<comment type="caution">
    <text evidence="1">The sequence shown here is derived from an EMBL/GenBank/DDBJ whole genome shotgun (WGS) entry which is preliminary data.</text>
</comment>
<reference evidence="1" key="2">
    <citation type="submission" date="2023-06" db="EMBL/GenBank/DDBJ databases">
        <authorList>
            <consortium name="Lawrence Berkeley National Laboratory"/>
            <person name="Haridas S."/>
            <person name="Hensen N."/>
            <person name="Bonometti L."/>
            <person name="Westerberg I."/>
            <person name="Brannstrom I.O."/>
            <person name="Guillou S."/>
            <person name="Cros-Aarteil S."/>
            <person name="Calhoun S."/>
            <person name="Kuo A."/>
            <person name="Mondo S."/>
            <person name="Pangilinan J."/>
            <person name="Riley R."/>
            <person name="Labutti K."/>
            <person name="Andreopoulos B."/>
            <person name="Lipzen A."/>
            <person name="Chen C."/>
            <person name="Yanf M."/>
            <person name="Daum C."/>
            <person name="Ng V."/>
            <person name="Clum A."/>
            <person name="Steindorff A."/>
            <person name="Ohm R."/>
            <person name="Martin F."/>
            <person name="Silar P."/>
            <person name="Natvig D."/>
            <person name="Lalanne C."/>
            <person name="Gautier V."/>
            <person name="Ament-Velasquez S.L."/>
            <person name="Kruys A."/>
            <person name="Hutchinson M.I."/>
            <person name="Powell A.J."/>
            <person name="Barry K."/>
            <person name="Miller A.N."/>
            <person name="Grigoriev I.V."/>
            <person name="Debuchy R."/>
            <person name="Gladieux P."/>
            <person name="Thoren M.H."/>
            <person name="Johannesson H."/>
        </authorList>
    </citation>
    <scope>NUCLEOTIDE SEQUENCE</scope>
    <source>
        <strain evidence="1">CBS 560.94</strain>
    </source>
</reference>
<name>A0AAE0J835_9PEZI</name>
<reference evidence="1" key="1">
    <citation type="journal article" date="2023" name="Mol. Phylogenet. Evol.">
        <title>Genome-scale phylogeny and comparative genomics of the fungal order Sordariales.</title>
        <authorList>
            <person name="Hensen N."/>
            <person name="Bonometti L."/>
            <person name="Westerberg I."/>
            <person name="Brannstrom I.O."/>
            <person name="Guillou S."/>
            <person name="Cros-Aarteil S."/>
            <person name="Calhoun S."/>
            <person name="Haridas S."/>
            <person name="Kuo A."/>
            <person name="Mondo S."/>
            <person name="Pangilinan J."/>
            <person name="Riley R."/>
            <person name="LaButti K."/>
            <person name="Andreopoulos B."/>
            <person name="Lipzen A."/>
            <person name="Chen C."/>
            <person name="Yan M."/>
            <person name="Daum C."/>
            <person name="Ng V."/>
            <person name="Clum A."/>
            <person name="Steindorff A."/>
            <person name="Ohm R.A."/>
            <person name="Martin F."/>
            <person name="Silar P."/>
            <person name="Natvig D.O."/>
            <person name="Lalanne C."/>
            <person name="Gautier V."/>
            <person name="Ament-Velasquez S.L."/>
            <person name="Kruys A."/>
            <person name="Hutchinson M.I."/>
            <person name="Powell A.J."/>
            <person name="Barry K."/>
            <person name="Miller A.N."/>
            <person name="Grigoriev I.V."/>
            <person name="Debuchy R."/>
            <person name="Gladieux P."/>
            <person name="Hiltunen Thoren M."/>
            <person name="Johannesson H."/>
        </authorList>
    </citation>
    <scope>NUCLEOTIDE SEQUENCE</scope>
    <source>
        <strain evidence="1">CBS 560.94</strain>
    </source>
</reference>
<dbReference type="GeneID" id="87867067"/>
<evidence type="ECO:0008006" key="3">
    <source>
        <dbReference type="Google" id="ProtNLM"/>
    </source>
</evidence>
<gene>
    <name evidence="1" type="ORF">B0H65DRAFT_552761</name>
</gene>
<accession>A0AAE0J835</accession>
<evidence type="ECO:0000313" key="2">
    <source>
        <dbReference type="Proteomes" id="UP001278500"/>
    </source>
</evidence>